<name>A0A9D3MPW2_ANGAN</name>
<dbReference type="EMBL" id="JAFIRN010000003">
    <property type="protein sequence ID" value="KAG5852841.1"/>
    <property type="molecule type" value="Genomic_DNA"/>
</dbReference>
<dbReference type="AlphaFoldDB" id="A0A9D3MPW2"/>
<comment type="caution">
    <text evidence="2">The sequence shown here is derived from an EMBL/GenBank/DDBJ whole genome shotgun (WGS) entry which is preliminary data.</text>
</comment>
<feature type="region of interest" description="Disordered" evidence="1">
    <location>
        <begin position="86"/>
        <end position="125"/>
    </location>
</feature>
<evidence type="ECO:0000313" key="2">
    <source>
        <dbReference type="EMBL" id="KAG5852841.1"/>
    </source>
</evidence>
<feature type="region of interest" description="Disordered" evidence="1">
    <location>
        <begin position="1"/>
        <end position="39"/>
    </location>
</feature>
<accession>A0A9D3MPW2</accession>
<evidence type="ECO:0000256" key="1">
    <source>
        <dbReference type="SAM" id="MobiDB-lite"/>
    </source>
</evidence>
<evidence type="ECO:0000313" key="3">
    <source>
        <dbReference type="Proteomes" id="UP001044222"/>
    </source>
</evidence>
<organism evidence="2 3">
    <name type="scientific">Anguilla anguilla</name>
    <name type="common">European freshwater eel</name>
    <name type="synonym">Muraena anguilla</name>
    <dbReference type="NCBI Taxonomy" id="7936"/>
    <lineage>
        <taxon>Eukaryota</taxon>
        <taxon>Metazoa</taxon>
        <taxon>Chordata</taxon>
        <taxon>Craniata</taxon>
        <taxon>Vertebrata</taxon>
        <taxon>Euteleostomi</taxon>
        <taxon>Actinopterygii</taxon>
        <taxon>Neopterygii</taxon>
        <taxon>Teleostei</taxon>
        <taxon>Anguilliformes</taxon>
        <taxon>Anguillidae</taxon>
        <taxon>Anguilla</taxon>
    </lineage>
</organism>
<reference evidence="2" key="1">
    <citation type="submission" date="2021-01" db="EMBL/GenBank/DDBJ databases">
        <title>A chromosome-scale assembly of European eel, Anguilla anguilla.</title>
        <authorList>
            <person name="Henkel C."/>
            <person name="Jong-Raadsen S.A."/>
            <person name="Dufour S."/>
            <person name="Weltzien F.-A."/>
            <person name="Palstra A.P."/>
            <person name="Pelster B."/>
            <person name="Spaink H.P."/>
            <person name="Van Den Thillart G.E."/>
            <person name="Jansen H."/>
            <person name="Zahm M."/>
            <person name="Klopp C."/>
            <person name="Cedric C."/>
            <person name="Louis A."/>
            <person name="Berthelot C."/>
            <person name="Parey E."/>
            <person name="Roest Crollius H."/>
            <person name="Montfort J."/>
            <person name="Robinson-Rechavi M."/>
            <person name="Bucao C."/>
            <person name="Bouchez O."/>
            <person name="Gislard M."/>
            <person name="Lluch J."/>
            <person name="Milhes M."/>
            <person name="Lampietro C."/>
            <person name="Lopez Roques C."/>
            <person name="Donnadieu C."/>
            <person name="Braasch I."/>
            <person name="Desvignes T."/>
            <person name="Postlethwait J."/>
            <person name="Bobe J."/>
            <person name="Guiguen Y."/>
            <person name="Dirks R."/>
        </authorList>
    </citation>
    <scope>NUCLEOTIDE SEQUENCE</scope>
    <source>
        <strain evidence="2">Tag_6206</strain>
        <tissue evidence="2">Liver</tissue>
    </source>
</reference>
<gene>
    <name evidence="2" type="ORF">ANANG_G00066820</name>
</gene>
<protein>
    <submittedName>
        <fullName evidence="2">Uncharacterized protein</fullName>
    </submittedName>
</protein>
<dbReference type="Proteomes" id="UP001044222">
    <property type="component" value="Unassembled WGS sequence"/>
</dbReference>
<keyword evidence="3" id="KW-1185">Reference proteome</keyword>
<proteinExistence type="predicted"/>
<sequence>MAGTRSRAGGGREGGFPKAVSPRLRRAAAGPVISPSSKPGLAAAPHHIFPTFHTPIPIDVRHHEGRYHYEPHALHAMHGARTCSFAAGGMAGGPRTRRSPPGDGGAEYAGDRSRRRRENPGGGVA</sequence>